<dbReference type="SUPFAM" id="SSF54506">
    <property type="entry name" value="Diaminopimelate epimerase-like"/>
    <property type="match status" value="1"/>
</dbReference>
<protein>
    <submittedName>
        <fullName evidence="4">Putative isomerase YddE</fullName>
        <ecNumber evidence="4">5.1.-.-</ecNumber>
    </submittedName>
</protein>
<keyword evidence="2 4" id="KW-0413">Isomerase</keyword>
<reference evidence="4 5" key="1">
    <citation type="submission" date="2019-02" db="EMBL/GenBank/DDBJ databases">
        <title>Deep-cultivation of Planctomycetes and their phenomic and genomic characterization uncovers novel biology.</title>
        <authorList>
            <person name="Wiegand S."/>
            <person name="Jogler M."/>
            <person name="Boedeker C."/>
            <person name="Pinto D."/>
            <person name="Vollmers J."/>
            <person name="Rivas-Marin E."/>
            <person name="Kohn T."/>
            <person name="Peeters S.H."/>
            <person name="Heuer A."/>
            <person name="Rast P."/>
            <person name="Oberbeckmann S."/>
            <person name="Bunk B."/>
            <person name="Jeske O."/>
            <person name="Meyerdierks A."/>
            <person name="Storesund J.E."/>
            <person name="Kallscheuer N."/>
            <person name="Luecker S."/>
            <person name="Lage O.M."/>
            <person name="Pohl T."/>
            <person name="Merkel B.J."/>
            <person name="Hornburger P."/>
            <person name="Mueller R.-W."/>
            <person name="Bruemmer F."/>
            <person name="Labrenz M."/>
            <person name="Spormann A.M."/>
            <person name="Op Den Camp H."/>
            <person name="Overmann J."/>
            <person name="Amann R."/>
            <person name="Jetten M.S.M."/>
            <person name="Mascher T."/>
            <person name="Medema M.H."/>
            <person name="Devos D.P."/>
            <person name="Kaster A.-K."/>
            <person name="Ovreas L."/>
            <person name="Rohde M."/>
            <person name="Galperin M.Y."/>
            <person name="Jogler C."/>
        </authorList>
    </citation>
    <scope>NUCLEOTIDE SEQUENCE [LARGE SCALE GENOMIC DNA]</scope>
    <source>
        <strain evidence="4 5">Pla123a</strain>
    </source>
</reference>
<comment type="similarity">
    <text evidence="1">Belongs to the PhzF family.</text>
</comment>
<dbReference type="EC" id="5.1.-.-" evidence="4"/>
<dbReference type="GO" id="GO:0016853">
    <property type="term" value="F:isomerase activity"/>
    <property type="evidence" value="ECO:0007669"/>
    <property type="project" value="UniProtKB-KW"/>
</dbReference>
<evidence type="ECO:0000256" key="1">
    <source>
        <dbReference type="ARBA" id="ARBA00008270"/>
    </source>
</evidence>
<accession>A0A5C5XRS7</accession>
<evidence type="ECO:0000313" key="5">
    <source>
        <dbReference type="Proteomes" id="UP000318478"/>
    </source>
</evidence>
<dbReference type="Proteomes" id="UP000318478">
    <property type="component" value="Unassembled WGS sequence"/>
</dbReference>
<dbReference type="NCBIfam" id="TIGR00654">
    <property type="entry name" value="PhzF_family"/>
    <property type="match status" value="1"/>
</dbReference>
<dbReference type="OrthoDB" id="9788221at2"/>
<dbReference type="PANTHER" id="PTHR13774">
    <property type="entry name" value="PHENAZINE BIOSYNTHESIS PROTEIN"/>
    <property type="match status" value="1"/>
</dbReference>
<dbReference type="InterPro" id="IPR003719">
    <property type="entry name" value="Phenazine_PhzF-like"/>
</dbReference>
<dbReference type="AlphaFoldDB" id="A0A5C5XRS7"/>
<evidence type="ECO:0000256" key="2">
    <source>
        <dbReference type="ARBA" id="ARBA00023235"/>
    </source>
</evidence>
<dbReference type="Gene3D" id="3.10.310.10">
    <property type="entry name" value="Diaminopimelate Epimerase, Chain A, domain 1"/>
    <property type="match status" value="2"/>
</dbReference>
<feature type="active site" evidence="3">
    <location>
        <position position="59"/>
    </location>
</feature>
<proteinExistence type="inferred from homology"/>
<dbReference type="GO" id="GO:0005737">
    <property type="term" value="C:cytoplasm"/>
    <property type="evidence" value="ECO:0007669"/>
    <property type="project" value="TreeGrafter"/>
</dbReference>
<keyword evidence="5" id="KW-1185">Reference proteome</keyword>
<name>A0A5C5XRS7_9BACT</name>
<evidence type="ECO:0000313" key="4">
    <source>
        <dbReference type="EMBL" id="TWT65946.1"/>
    </source>
</evidence>
<dbReference type="RefSeq" id="WP_146591814.1">
    <property type="nucleotide sequence ID" value="NZ_SJPO01000018.1"/>
</dbReference>
<evidence type="ECO:0000256" key="3">
    <source>
        <dbReference type="PIRSR" id="PIRSR016184-1"/>
    </source>
</evidence>
<gene>
    <name evidence="4" type="primary">yddE</name>
    <name evidence="4" type="ORF">Pla123a_48570</name>
</gene>
<organism evidence="4 5">
    <name type="scientific">Posidoniimonas polymericola</name>
    <dbReference type="NCBI Taxonomy" id="2528002"/>
    <lineage>
        <taxon>Bacteria</taxon>
        <taxon>Pseudomonadati</taxon>
        <taxon>Planctomycetota</taxon>
        <taxon>Planctomycetia</taxon>
        <taxon>Pirellulales</taxon>
        <taxon>Lacipirellulaceae</taxon>
        <taxon>Posidoniimonas</taxon>
    </lineage>
</organism>
<dbReference type="PANTHER" id="PTHR13774:SF39">
    <property type="entry name" value="BIOSYNTHESIS PROTEIN, PUTATIVE-RELATED"/>
    <property type="match status" value="1"/>
</dbReference>
<comment type="caution">
    <text evidence="4">The sequence shown here is derived from an EMBL/GenBank/DDBJ whole genome shotgun (WGS) entry which is preliminary data.</text>
</comment>
<sequence>MNESTGHSEAETVGEGELLRLAAFTDNPQAGNPAGVWIGDTPLGDDEMQRVATEVGYSETAFVVPSQGQDRTVRFFSPEAEVSFCGHATIAIGVALGQAHGDGAYRLNTPAGDVRVDVTTHDGVLEAALTSVEPRYSAASTQLLTRSLSVLSWEAADLDPAIPPAKAFAGNWHLVIAVSEAKRLAELSYDFDGLKSLMLQEGLTTLQLIWREDANTFRSRNPFPVGGVIEDPATGAAAAALGGYLRGIGQVAAPAKILIKQGDDMGRPSRLTVDIPAAGGIIVKGTAVLIQAGRGGF</sequence>
<dbReference type="PIRSF" id="PIRSF016184">
    <property type="entry name" value="PhzC_PhzF"/>
    <property type="match status" value="1"/>
</dbReference>
<dbReference type="Pfam" id="PF02567">
    <property type="entry name" value="PhzC-PhzF"/>
    <property type="match status" value="1"/>
</dbReference>
<dbReference type="EMBL" id="SJPO01000018">
    <property type="protein sequence ID" value="TWT65946.1"/>
    <property type="molecule type" value="Genomic_DNA"/>
</dbReference>